<dbReference type="RefSeq" id="WP_037335171.1">
    <property type="nucleotide sequence ID" value="NZ_APNK01000005.1"/>
</dbReference>
<dbReference type="STRING" id="1304275.C41B8_05383"/>
<evidence type="ECO:0000313" key="1">
    <source>
        <dbReference type="EMBL" id="KEZ78308.1"/>
    </source>
</evidence>
<name>A0A084INM4_SALHC</name>
<comment type="caution">
    <text evidence="1">The sequence shown here is derived from an EMBL/GenBank/DDBJ whole genome shotgun (WGS) entry which is preliminary data.</text>
</comment>
<keyword evidence="2" id="KW-1185">Reference proteome</keyword>
<proteinExistence type="predicted"/>
<sequence length="213" mass="23227">MSRRYARGKFAKAECARSGKIMPLNRLVRDGLYPNLLVAPDWWEPPYFKRPVPDASDATALYRPSPRRDAIDTVVRFPLFDVASGRAGPALFSLFDVGLDLHAVALRVALYRQRPGFAYDADGELDAPGYAPGGQALDTVIEGGELQIGDSVWATASISAAWLLVYDEDSGKALIRVNLGSEHASVNGEFRIQWASARYRLNAAGTTIALVIC</sequence>
<organism evidence="1 2">
    <name type="scientific">Salinisphaera hydrothermalis (strain C41B8)</name>
    <dbReference type="NCBI Taxonomy" id="1304275"/>
    <lineage>
        <taxon>Bacteria</taxon>
        <taxon>Pseudomonadati</taxon>
        <taxon>Pseudomonadota</taxon>
        <taxon>Gammaproteobacteria</taxon>
        <taxon>Salinisphaerales</taxon>
        <taxon>Salinisphaeraceae</taxon>
        <taxon>Salinisphaera</taxon>
    </lineage>
</organism>
<accession>A0A084INM4</accession>
<reference evidence="1 2" key="1">
    <citation type="submission" date="2013-03" db="EMBL/GenBank/DDBJ databases">
        <title>Salinisphaera hydrothermalis C41B8 Genome Sequencing.</title>
        <authorList>
            <person name="Li C."/>
            <person name="Lai Q."/>
            <person name="Shao Z."/>
        </authorList>
    </citation>
    <scope>NUCLEOTIDE SEQUENCE [LARGE SCALE GENOMIC DNA]</scope>
    <source>
        <strain evidence="1 2">C41B8</strain>
    </source>
</reference>
<protein>
    <submittedName>
        <fullName evidence="1">Uncharacterized protein</fullName>
    </submittedName>
</protein>
<gene>
    <name evidence="1" type="ORF">C41B8_05383</name>
</gene>
<dbReference type="Proteomes" id="UP000028302">
    <property type="component" value="Unassembled WGS sequence"/>
</dbReference>
<dbReference type="EMBL" id="APNK01000005">
    <property type="protein sequence ID" value="KEZ78308.1"/>
    <property type="molecule type" value="Genomic_DNA"/>
</dbReference>
<dbReference type="AlphaFoldDB" id="A0A084INM4"/>
<evidence type="ECO:0000313" key="2">
    <source>
        <dbReference type="Proteomes" id="UP000028302"/>
    </source>
</evidence>